<sequence length="111" mass="12273">MTGVSPAIRLCAEAACGGMLPVPSARLSGSIWALDSFKWIRWDRDFCPDIGEKRARSGRVERRDDVLMEGGRVVLALRRGIRIVGFSEEEVVGGEELVVVPMQNALWRGTM</sequence>
<accession>A0A833SLN8</accession>
<name>A0A833SLN8_PHYIN</name>
<reference evidence="1" key="1">
    <citation type="submission" date="2020-04" db="EMBL/GenBank/DDBJ databases">
        <title>Hybrid Assembly of Korean Phytophthora infestans isolates.</title>
        <authorList>
            <person name="Prokchorchik M."/>
            <person name="Lee Y."/>
            <person name="Seo J."/>
            <person name="Cho J.-H."/>
            <person name="Park Y.-E."/>
            <person name="Jang D.-C."/>
            <person name="Im J.-S."/>
            <person name="Choi J.-G."/>
            <person name="Park H.-J."/>
            <person name="Lee G.-B."/>
            <person name="Lee Y.-G."/>
            <person name="Hong S.-Y."/>
            <person name="Cho K."/>
            <person name="Sohn K.H."/>
        </authorList>
    </citation>
    <scope>NUCLEOTIDE SEQUENCE</scope>
    <source>
        <strain evidence="1">KR_1_A1</strain>
    </source>
</reference>
<dbReference type="Proteomes" id="UP000602510">
    <property type="component" value="Unassembled WGS sequence"/>
</dbReference>
<dbReference type="EMBL" id="WSZM01000726">
    <property type="protein sequence ID" value="KAF4029995.1"/>
    <property type="molecule type" value="Genomic_DNA"/>
</dbReference>
<proteinExistence type="predicted"/>
<evidence type="ECO:0000313" key="1">
    <source>
        <dbReference type="EMBL" id="KAF4029995.1"/>
    </source>
</evidence>
<dbReference type="AlphaFoldDB" id="A0A833SLN8"/>
<gene>
    <name evidence="1" type="ORF">GN244_ATG18260</name>
</gene>
<comment type="caution">
    <text evidence="1">The sequence shown here is derived from an EMBL/GenBank/DDBJ whole genome shotgun (WGS) entry which is preliminary data.</text>
</comment>
<evidence type="ECO:0000313" key="2">
    <source>
        <dbReference type="Proteomes" id="UP000602510"/>
    </source>
</evidence>
<protein>
    <submittedName>
        <fullName evidence="1">Uncharacterized protein</fullName>
    </submittedName>
</protein>
<keyword evidence="2" id="KW-1185">Reference proteome</keyword>
<organism evidence="1 2">
    <name type="scientific">Phytophthora infestans</name>
    <name type="common">Potato late blight agent</name>
    <name type="synonym">Botrytis infestans</name>
    <dbReference type="NCBI Taxonomy" id="4787"/>
    <lineage>
        <taxon>Eukaryota</taxon>
        <taxon>Sar</taxon>
        <taxon>Stramenopiles</taxon>
        <taxon>Oomycota</taxon>
        <taxon>Peronosporomycetes</taxon>
        <taxon>Peronosporales</taxon>
        <taxon>Peronosporaceae</taxon>
        <taxon>Phytophthora</taxon>
    </lineage>
</organism>